<feature type="domain" description="Glycosyl transferase family 1" evidence="1">
    <location>
        <begin position="177"/>
        <end position="356"/>
    </location>
</feature>
<evidence type="ECO:0000259" key="2">
    <source>
        <dbReference type="Pfam" id="PF13439"/>
    </source>
</evidence>
<dbReference type="Pfam" id="PF13439">
    <property type="entry name" value="Glyco_transf_4"/>
    <property type="match status" value="1"/>
</dbReference>
<dbReference type="InterPro" id="IPR028098">
    <property type="entry name" value="Glyco_trans_4-like_N"/>
</dbReference>
<protein>
    <submittedName>
        <fullName evidence="3">Phosphatidyl-myo-inositol dimannoside synthase</fullName>
        <ecNumber evidence="3">2.4.1.346</ecNumber>
    </submittedName>
</protein>
<evidence type="ECO:0000259" key="1">
    <source>
        <dbReference type="Pfam" id="PF00534"/>
    </source>
</evidence>
<dbReference type="Proteomes" id="UP001162030">
    <property type="component" value="Chromosome"/>
</dbReference>
<feature type="domain" description="Glycosyltransferase subfamily 4-like N-terminal" evidence="2">
    <location>
        <begin position="19"/>
        <end position="168"/>
    </location>
</feature>
<accession>A0ABM9I1P8</accession>
<dbReference type="EMBL" id="OX458333">
    <property type="protein sequence ID" value="CAI8832686.1"/>
    <property type="molecule type" value="Genomic_DNA"/>
</dbReference>
<dbReference type="CDD" id="cd03801">
    <property type="entry name" value="GT4_PimA-like"/>
    <property type="match status" value="1"/>
</dbReference>
<sequence>MPKRPIALLVTRNFPPLQGGMERLNWHLAAELAQTFTVRVVAPQGAAERAPAQVAMHEVPLQPLGRFFWRAAWAARTEARAFRPTHVLAGSGLTAPLALIAARAYGARAAAYVHGLDLTVPHPVYRTLWLPALRRMDHVIANSTPTFELAREAGVPPERISIVHPGVEVPDPDPAARTRFRARWNLPATAPVLLSVGRLTARKGLRECVQEALPMIARAQPDVQLVIVGDAPAQALYAQAQTPESILAAAQAAGVAQNVRLLGNIDEQALHDAYFGADLHVFPVRALPGDPEGFGMVAIEAAAHGLPTVAYATGGVVDAVADGVSGRLIPPGDVAGFAQAVLALLAAPPALERCRGFAERFAWSEFGQKVVESLVDD</sequence>
<keyword evidence="4" id="KW-1185">Reference proteome</keyword>
<dbReference type="EC" id="2.4.1.346" evidence="3"/>
<dbReference type="PANTHER" id="PTHR45947">
    <property type="entry name" value="SULFOQUINOVOSYL TRANSFERASE SQD2"/>
    <property type="match status" value="1"/>
</dbReference>
<dbReference type="PANTHER" id="PTHR45947:SF3">
    <property type="entry name" value="SULFOQUINOVOSYL TRANSFERASE SQD2"/>
    <property type="match status" value="1"/>
</dbReference>
<dbReference type="Pfam" id="PF00534">
    <property type="entry name" value="Glycos_transf_1"/>
    <property type="match status" value="1"/>
</dbReference>
<dbReference type="InterPro" id="IPR001296">
    <property type="entry name" value="Glyco_trans_1"/>
</dbReference>
<dbReference type="Gene3D" id="3.40.50.2000">
    <property type="entry name" value="Glycogen Phosphorylase B"/>
    <property type="match status" value="2"/>
</dbReference>
<organism evidence="3 4">
    <name type="scientific">Methylocaldum szegediense</name>
    <dbReference type="NCBI Taxonomy" id="73780"/>
    <lineage>
        <taxon>Bacteria</taxon>
        <taxon>Pseudomonadati</taxon>
        <taxon>Pseudomonadota</taxon>
        <taxon>Gammaproteobacteria</taxon>
        <taxon>Methylococcales</taxon>
        <taxon>Methylococcaceae</taxon>
        <taxon>Methylocaldum</taxon>
    </lineage>
</organism>
<gene>
    <name evidence="3" type="ORF">MSZNOR_2176</name>
</gene>
<evidence type="ECO:0000313" key="4">
    <source>
        <dbReference type="Proteomes" id="UP001162030"/>
    </source>
</evidence>
<evidence type="ECO:0000313" key="3">
    <source>
        <dbReference type="EMBL" id="CAI8832686.1"/>
    </source>
</evidence>
<keyword evidence="3" id="KW-0328">Glycosyltransferase</keyword>
<dbReference type="SUPFAM" id="SSF53756">
    <property type="entry name" value="UDP-Glycosyltransferase/glycogen phosphorylase"/>
    <property type="match status" value="1"/>
</dbReference>
<dbReference type="GO" id="GO:0016757">
    <property type="term" value="F:glycosyltransferase activity"/>
    <property type="evidence" value="ECO:0007669"/>
    <property type="project" value="UniProtKB-KW"/>
</dbReference>
<keyword evidence="3" id="KW-0808">Transferase</keyword>
<dbReference type="InterPro" id="IPR050194">
    <property type="entry name" value="Glycosyltransferase_grp1"/>
</dbReference>
<reference evidence="3 4" key="1">
    <citation type="submission" date="2023-03" db="EMBL/GenBank/DDBJ databases">
        <authorList>
            <person name="Pearce D."/>
        </authorList>
    </citation>
    <scope>NUCLEOTIDE SEQUENCE [LARGE SCALE GENOMIC DNA]</scope>
    <source>
        <strain evidence="3">Msz</strain>
    </source>
</reference>
<name>A0ABM9I1P8_9GAMM</name>
<proteinExistence type="predicted"/>